<proteinExistence type="predicted"/>
<reference evidence="2" key="2">
    <citation type="submission" date="2018-03" db="EMBL/GenBank/DDBJ databases">
        <title>The Triticum urartu genome reveals the dynamic nature of wheat genome evolution.</title>
        <authorList>
            <person name="Ling H."/>
            <person name="Ma B."/>
            <person name="Shi X."/>
            <person name="Liu H."/>
            <person name="Dong L."/>
            <person name="Sun H."/>
            <person name="Cao Y."/>
            <person name="Gao Q."/>
            <person name="Zheng S."/>
            <person name="Li Y."/>
            <person name="Yu Y."/>
            <person name="Du H."/>
            <person name="Qi M."/>
            <person name="Li Y."/>
            <person name="Yu H."/>
            <person name="Cui Y."/>
            <person name="Wang N."/>
            <person name="Chen C."/>
            <person name="Wu H."/>
            <person name="Zhao Y."/>
            <person name="Zhang J."/>
            <person name="Li Y."/>
            <person name="Zhou W."/>
            <person name="Zhang B."/>
            <person name="Hu W."/>
            <person name="Eijk M."/>
            <person name="Tang J."/>
            <person name="Witsenboer H."/>
            <person name="Zhao S."/>
            <person name="Li Z."/>
            <person name="Zhang A."/>
            <person name="Wang D."/>
            <person name="Liang C."/>
        </authorList>
    </citation>
    <scope>NUCLEOTIDE SEQUENCE [LARGE SCALE GENOMIC DNA]</scope>
    <source>
        <strain evidence="2">cv. G1812</strain>
    </source>
</reference>
<keyword evidence="1" id="KW-1133">Transmembrane helix</keyword>
<keyword evidence="3" id="KW-1185">Reference proteome</keyword>
<dbReference type="AlphaFoldDB" id="A0A8R7PAB2"/>
<accession>A0A8R7PAB2</accession>
<organism evidence="2 3">
    <name type="scientific">Triticum urartu</name>
    <name type="common">Red wild einkorn</name>
    <name type="synonym">Crithodium urartu</name>
    <dbReference type="NCBI Taxonomy" id="4572"/>
    <lineage>
        <taxon>Eukaryota</taxon>
        <taxon>Viridiplantae</taxon>
        <taxon>Streptophyta</taxon>
        <taxon>Embryophyta</taxon>
        <taxon>Tracheophyta</taxon>
        <taxon>Spermatophyta</taxon>
        <taxon>Magnoliopsida</taxon>
        <taxon>Liliopsida</taxon>
        <taxon>Poales</taxon>
        <taxon>Poaceae</taxon>
        <taxon>BOP clade</taxon>
        <taxon>Pooideae</taxon>
        <taxon>Triticodae</taxon>
        <taxon>Triticeae</taxon>
        <taxon>Triticinae</taxon>
        <taxon>Triticum</taxon>
    </lineage>
</organism>
<evidence type="ECO:0000313" key="2">
    <source>
        <dbReference type="EnsemblPlants" id="TuG1812G0200001030.01.T04"/>
    </source>
</evidence>
<dbReference type="EnsemblPlants" id="TuG1812G0200001030.01.T04">
    <property type="protein sequence ID" value="TuG1812G0200001030.01.T04"/>
    <property type="gene ID" value="TuG1812G0200001030.01"/>
</dbReference>
<dbReference type="PROSITE" id="PS51257">
    <property type="entry name" value="PROKAR_LIPOPROTEIN"/>
    <property type="match status" value="1"/>
</dbReference>
<dbReference type="Gramene" id="TuG1812G0200000791.01.T04">
    <property type="protein sequence ID" value="TuG1812G0200000791.01.T04"/>
    <property type="gene ID" value="TuG1812G0200000791.01"/>
</dbReference>
<reference evidence="3" key="1">
    <citation type="journal article" date="2013" name="Nature">
        <title>Draft genome of the wheat A-genome progenitor Triticum urartu.</title>
        <authorList>
            <person name="Ling H.Q."/>
            <person name="Zhao S."/>
            <person name="Liu D."/>
            <person name="Wang J."/>
            <person name="Sun H."/>
            <person name="Zhang C."/>
            <person name="Fan H."/>
            <person name="Li D."/>
            <person name="Dong L."/>
            <person name="Tao Y."/>
            <person name="Gao C."/>
            <person name="Wu H."/>
            <person name="Li Y."/>
            <person name="Cui Y."/>
            <person name="Guo X."/>
            <person name="Zheng S."/>
            <person name="Wang B."/>
            <person name="Yu K."/>
            <person name="Liang Q."/>
            <person name="Yang W."/>
            <person name="Lou X."/>
            <person name="Chen J."/>
            <person name="Feng M."/>
            <person name="Jian J."/>
            <person name="Zhang X."/>
            <person name="Luo G."/>
            <person name="Jiang Y."/>
            <person name="Liu J."/>
            <person name="Wang Z."/>
            <person name="Sha Y."/>
            <person name="Zhang B."/>
            <person name="Wu H."/>
            <person name="Tang D."/>
            <person name="Shen Q."/>
            <person name="Xue P."/>
            <person name="Zou S."/>
            <person name="Wang X."/>
            <person name="Liu X."/>
            <person name="Wang F."/>
            <person name="Yang Y."/>
            <person name="An X."/>
            <person name="Dong Z."/>
            <person name="Zhang K."/>
            <person name="Zhang X."/>
            <person name="Luo M.C."/>
            <person name="Dvorak J."/>
            <person name="Tong Y."/>
            <person name="Wang J."/>
            <person name="Yang H."/>
            <person name="Li Z."/>
            <person name="Wang D."/>
            <person name="Zhang A."/>
            <person name="Wang J."/>
        </authorList>
    </citation>
    <scope>NUCLEOTIDE SEQUENCE</scope>
    <source>
        <strain evidence="3">cv. G1812</strain>
    </source>
</reference>
<keyword evidence="1" id="KW-0812">Transmembrane</keyword>
<dbReference type="EnsemblPlants" id="TuG1812G0200000791.01.T04">
    <property type="protein sequence ID" value="TuG1812G0200000791.01.T04"/>
    <property type="gene ID" value="TuG1812G0200000791.01"/>
</dbReference>
<keyword evidence="1" id="KW-0472">Membrane</keyword>
<name>A0A8R7PAB2_TRIUA</name>
<evidence type="ECO:0000256" key="1">
    <source>
        <dbReference type="SAM" id="Phobius"/>
    </source>
</evidence>
<sequence>MHSSISRLVLCGSIPWSMPPSIYGCSSLVTDLQVNPSSPPPLCSPSFPELGTRLYGDMLVVHRLENKILLFLVLFLIQPKVSFTLCTGFFCGCLAFCPFLVGRHLFFCAWNVDVFVLLCMDKSIWGLA</sequence>
<protein>
    <submittedName>
        <fullName evidence="2">Uncharacterized protein</fullName>
    </submittedName>
</protein>
<evidence type="ECO:0000313" key="3">
    <source>
        <dbReference type="Proteomes" id="UP000015106"/>
    </source>
</evidence>
<dbReference type="Proteomes" id="UP000015106">
    <property type="component" value="Chromosome 2"/>
</dbReference>
<feature type="transmembrane region" description="Helical" evidence="1">
    <location>
        <begin position="68"/>
        <end position="101"/>
    </location>
</feature>
<reference evidence="2" key="3">
    <citation type="submission" date="2022-06" db="UniProtKB">
        <authorList>
            <consortium name="EnsemblPlants"/>
        </authorList>
    </citation>
    <scope>IDENTIFICATION</scope>
</reference>
<dbReference type="Gramene" id="TuG1812G0200001030.01.T04">
    <property type="protein sequence ID" value="TuG1812G0200001030.01.T04"/>
    <property type="gene ID" value="TuG1812G0200001030.01"/>
</dbReference>